<feature type="transmembrane region" description="Helical" evidence="12">
    <location>
        <begin position="945"/>
        <end position="966"/>
    </location>
</feature>
<keyword evidence="3" id="KW-1003">Cell membrane</keyword>
<proteinExistence type="inferred from homology"/>
<dbReference type="FunFam" id="3.80.10.10:FF:000041">
    <property type="entry name" value="LRR receptor-like serine/threonine-protein kinase ERECTA"/>
    <property type="match status" value="1"/>
</dbReference>
<organism evidence="14 15">
    <name type="scientific">Paspalum notatum var. saurae</name>
    <dbReference type="NCBI Taxonomy" id="547442"/>
    <lineage>
        <taxon>Eukaryota</taxon>
        <taxon>Viridiplantae</taxon>
        <taxon>Streptophyta</taxon>
        <taxon>Embryophyta</taxon>
        <taxon>Tracheophyta</taxon>
        <taxon>Spermatophyta</taxon>
        <taxon>Magnoliopsida</taxon>
        <taxon>Liliopsida</taxon>
        <taxon>Poales</taxon>
        <taxon>Poaceae</taxon>
        <taxon>PACMAD clade</taxon>
        <taxon>Panicoideae</taxon>
        <taxon>Andropogonodae</taxon>
        <taxon>Paspaleae</taxon>
        <taxon>Paspalinae</taxon>
        <taxon>Paspalum</taxon>
    </lineage>
</organism>
<dbReference type="PANTHER" id="PTHR48063">
    <property type="entry name" value="LRR RECEPTOR-LIKE KINASE"/>
    <property type="match status" value="1"/>
</dbReference>
<dbReference type="SUPFAM" id="SSF52058">
    <property type="entry name" value="L domain-like"/>
    <property type="match status" value="3"/>
</dbReference>
<dbReference type="GO" id="GO:0005886">
    <property type="term" value="C:plasma membrane"/>
    <property type="evidence" value="ECO:0007669"/>
    <property type="project" value="UniProtKB-SubCell"/>
</dbReference>
<protein>
    <recommendedName>
        <fullName evidence="13">Leucine-rich repeat-containing N-terminal plant-type domain-containing protein</fullName>
    </recommendedName>
</protein>
<evidence type="ECO:0000256" key="12">
    <source>
        <dbReference type="SAM" id="Phobius"/>
    </source>
</evidence>
<dbReference type="InterPro" id="IPR001611">
    <property type="entry name" value="Leu-rich_rpt"/>
</dbReference>
<evidence type="ECO:0000256" key="3">
    <source>
        <dbReference type="ARBA" id="ARBA00022475"/>
    </source>
</evidence>
<comment type="subcellular location">
    <subcellularLocation>
        <location evidence="1">Cell membrane</location>
        <topology evidence="1">Single-pass type I membrane protein</topology>
    </subcellularLocation>
</comment>
<sequence>MEQDHRIRMEETPEDLEAFWFGVGLGFTVGLLVVLCTLLFSKPLRFAYFHLFDRLHSKAHFFLLHMTTAICTLCLITAHGLQHPHQAASGEASCIPHEREALLTFKQGITRDPAGVLDSWQGESSGAGEQDCCRWRGVRCSNLTGHVLQIRLRNDCDNVDTSLVGQISPSLLALKHLNHLDLSCNYFMASTTGHIPEFLGYLKNLKYLNLSGIYFVGSVPAQLGNLTQLQYLDLSQTERIYSMDLSWITHLRFLQYLNLKSVNLSTIADDWPHMVNMLPSLEVLYLSFCYLNSANQSLPRLNLTNLEQLDVSGNYFDHQIAACWFWNLTGLTYLNIEATGMYGQFPTALGDMTSLEELDIANILGWSTGTMMPNLNNLCNLETIDISSSQFDGYATKLFEGLPRCTPNKLQGLFLGDNNITGSLPASIGNYTSLVTLDLSNNRISGQMPTEIGMLTFLTYLYVGNNDFDGVMTEEHFASLNSLQELDLSYNSLRIKVSSEWKPPFRLQIANLARCQMGLFPSWLQWMAGIKQIDISSAGIADNIPEWFAIAFSNVVFMNMSFNQLNGSLPTNIGIMSLESLFLSSNQLSGQIPTLPPNLTELDISMNSLSGPLPSKFGASSLQSLSLSSNRLNGRIPTFFCKCQYLLGLDLANNFFEGELPQCLGKIQNLTTLELSNNCLSGEFPSFLRNYKELVFLNLASNKFSGRLPPWVENLVELQFLRLSHNMFSGNIPISMEKLQCLSFLDVSNNSISGSIPRNLLNITRLMNCGYSTIPFYYRGPIVSAVIKGHQLQYGDSYSFVGSMVGMDLSANNLSGEIPEDIGGGFDLFTLNLSWNHLTGDIPNNIGIMKSLESLDLSRNKLSGEIPGSISNLTFLGYLDLSYNNLTGRVPSGSQLDTLYAYKPDMYDGNIGLCGPPLKKNCTSTDTSWQGRSRRTGKGLGLDTFRFGLGLGFTVGLWVVFCTMLFNKPSRFAFFLLFDRLQNRAHVFVFLTWARLTRKDTTTT</sequence>
<keyword evidence="4" id="KW-0433">Leucine-rich repeat</keyword>
<dbReference type="Proteomes" id="UP001341281">
    <property type="component" value="Chromosome 01"/>
</dbReference>
<dbReference type="Pfam" id="PF00560">
    <property type="entry name" value="LRR_1"/>
    <property type="match status" value="9"/>
</dbReference>
<evidence type="ECO:0000256" key="2">
    <source>
        <dbReference type="ARBA" id="ARBA00009592"/>
    </source>
</evidence>
<evidence type="ECO:0000256" key="8">
    <source>
        <dbReference type="ARBA" id="ARBA00022737"/>
    </source>
</evidence>
<keyword evidence="7" id="KW-0732">Signal</keyword>
<dbReference type="AlphaFoldDB" id="A0AAQ3PJK1"/>
<keyword evidence="5" id="KW-1070">Brassinosteroid signaling pathway</keyword>
<evidence type="ECO:0000313" key="15">
    <source>
        <dbReference type="Proteomes" id="UP001341281"/>
    </source>
</evidence>
<gene>
    <name evidence="14" type="ORF">U9M48_002292</name>
</gene>
<dbReference type="InterPro" id="IPR032675">
    <property type="entry name" value="LRR_dom_sf"/>
</dbReference>
<accession>A0AAQ3PJK1</accession>
<dbReference type="FunFam" id="3.80.10.10:FF:000649">
    <property type="entry name" value="Leucine Rich Repeat family protein"/>
    <property type="match status" value="1"/>
</dbReference>
<feature type="transmembrane region" description="Helical" evidence="12">
    <location>
        <begin position="18"/>
        <end position="40"/>
    </location>
</feature>
<dbReference type="Gene3D" id="3.80.10.10">
    <property type="entry name" value="Ribonuclease Inhibitor"/>
    <property type="match status" value="5"/>
</dbReference>
<feature type="domain" description="Leucine-rich repeat-containing N-terminal plant-type" evidence="13">
    <location>
        <begin position="96"/>
        <end position="141"/>
    </location>
</feature>
<keyword evidence="15" id="KW-1185">Reference proteome</keyword>
<dbReference type="FunFam" id="3.80.10.10:FF:000095">
    <property type="entry name" value="LRR receptor-like serine/threonine-protein kinase GSO1"/>
    <property type="match status" value="1"/>
</dbReference>
<evidence type="ECO:0000256" key="11">
    <source>
        <dbReference type="ARBA" id="ARBA00023180"/>
    </source>
</evidence>
<dbReference type="SMART" id="SM00369">
    <property type="entry name" value="LRR_TYP"/>
    <property type="match status" value="9"/>
</dbReference>
<dbReference type="PANTHER" id="PTHR48063:SF40">
    <property type="entry name" value="LEUCINE-RICH REPEAT-CONTAINING N-TERMINAL PLANT-TYPE DOMAIN-CONTAINING PROTEIN"/>
    <property type="match status" value="1"/>
</dbReference>
<evidence type="ECO:0000256" key="7">
    <source>
        <dbReference type="ARBA" id="ARBA00022729"/>
    </source>
</evidence>
<dbReference type="FunFam" id="3.80.10.10:FF:000111">
    <property type="entry name" value="LRR receptor-like serine/threonine-protein kinase ERECTA"/>
    <property type="match status" value="1"/>
</dbReference>
<keyword evidence="6 12" id="KW-0812">Transmembrane</keyword>
<dbReference type="InterPro" id="IPR003591">
    <property type="entry name" value="Leu-rich_rpt_typical-subtyp"/>
</dbReference>
<evidence type="ECO:0000313" key="14">
    <source>
        <dbReference type="EMBL" id="WVZ51116.1"/>
    </source>
</evidence>
<evidence type="ECO:0000256" key="4">
    <source>
        <dbReference type="ARBA" id="ARBA00022614"/>
    </source>
</evidence>
<evidence type="ECO:0000256" key="5">
    <source>
        <dbReference type="ARBA" id="ARBA00022626"/>
    </source>
</evidence>
<dbReference type="EMBL" id="CP144745">
    <property type="protein sequence ID" value="WVZ51116.1"/>
    <property type="molecule type" value="Genomic_DNA"/>
</dbReference>
<keyword evidence="8" id="KW-0677">Repeat</keyword>
<keyword evidence="9 12" id="KW-1133">Transmembrane helix</keyword>
<name>A0AAQ3PJK1_PASNO</name>
<dbReference type="GO" id="GO:0009742">
    <property type="term" value="P:brassinosteroid mediated signaling pathway"/>
    <property type="evidence" value="ECO:0007669"/>
    <property type="project" value="UniProtKB-KW"/>
</dbReference>
<feature type="transmembrane region" description="Helical" evidence="12">
    <location>
        <begin position="61"/>
        <end position="81"/>
    </location>
</feature>
<reference evidence="14 15" key="1">
    <citation type="submission" date="2024-02" db="EMBL/GenBank/DDBJ databases">
        <title>High-quality chromosome-scale genome assembly of Pensacola bahiagrass (Paspalum notatum Flugge var. saurae).</title>
        <authorList>
            <person name="Vega J.M."/>
            <person name="Podio M."/>
            <person name="Orjuela J."/>
            <person name="Siena L.A."/>
            <person name="Pessino S.C."/>
            <person name="Combes M.C."/>
            <person name="Mariac C."/>
            <person name="Albertini E."/>
            <person name="Pupilli F."/>
            <person name="Ortiz J.P.A."/>
            <person name="Leblanc O."/>
        </authorList>
    </citation>
    <scope>NUCLEOTIDE SEQUENCE [LARGE SCALE GENOMIC DNA]</scope>
    <source>
        <strain evidence="14">R1</strain>
        <tissue evidence="14">Leaf</tissue>
    </source>
</reference>
<keyword evidence="10 12" id="KW-0472">Membrane</keyword>
<evidence type="ECO:0000256" key="10">
    <source>
        <dbReference type="ARBA" id="ARBA00023136"/>
    </source>
</evidence>
<dbReference type="InterPro" id="IPR013210">
    <property type="entry name" value="LRR_N_plant-typ"/>
</dbReference>
<evidence type="ECO:0000256" key="1">
    <source>
        <dbReference type="ARBA" id="ARBA00004251"/>
    </source>
</evidence>
<keyword evidence="11" id="KW-0325">Glycoprotein</keyword>
<dbReference type="InterPro" id="IPR046956">
    <property type="entry name" value="RLP23-like"/>
</dbReference>
<dbReference type="PROSITE" id="PS51450">
    <property type="entry name" value="LRR"/>
    <property type="match status" value="1"/>
</dbReference>
<comment type="similarity">
    <text evidence="2">Belongs to the RLP family.</text>
</comment>
<dbReference type="PRINTS" id="PR00019">
    <property type="entry name" value="LEURICHRPT"/>
</dbReference>
<evidence type="ECO:0000259" key="13">
    <source>
        <dbReference type="Pfam" id="PF08263"/>
    </source>
</evidence>
<dbReference type="Pfam" id="PF08263">
    <property type="entry name" value="LRRNT_2"/>
    <property type="match status" value="1"/>
</dbReference>
<evidence type="ECO:0000256" key="6">
    <source>
        <dbReference type="ARBA" id="ARBA00022692"/>
    </source>
</evidence>
<evidence type="ECO:0000256" key="9">
    <source>
        <dbReference type="ARBA" id="ARBA00022989"/>
    </source>
</evidence>